<keyword evidence="3" id="KW-1185">Reference proteome</keyword>
<protein>
    <submittedName>
        <fullName evidence="2">Peptidoglycan-binding LysM</fullName>
    </submittedName>
</protein>
<dbReference type="Gene3D" id="2.60.40.4070">
    <property type="match status" value="1"/>
</dbReference>
<proteinExistence type="predicted"/>
<dbReference type="InterPro" id="IPR012334">
    <property type="entry name" value="Pectin_lyas_fold"/>
</dbReference>
<dbReference type="Proteomes" id="UP000009011">
    <property type="component" value="Chromosome"/>
</dbReference>
<accession>I6ZRA7</accession>
<dbReference type="eggNOG" id="COG2911">
    <property type="taxonomic scope" value="Bacteria"/>
</dbReference>
<dbReference type="Gene3D" id="2.160.20.10">
    <property type="entry name" value="Single-stranded right-handed beta-helix, Pectin lyase-like"/>
    <property type="match status" value="1"/>
</dbReference>
<name>I6ZRA7_MELRP</name>
<sequence>MDRIFIGFKLLLSLSILFFITNIFYAQEWQSSIVYYNGDKLVYISDSAGNRIPDFSYAGYKNGEEELPYVETVKIIEPLEGDNTEHIQNAINELARLPLNASGFRGALLLRAGVYRISGTIYLNESGIVLRGEGDGEDTTSNTIIYAVGNNPHQRSVIIAGGGNNTRWADRVENSTTKIIDDYVFVGAFKFRVENPSLFKQGDNIIIYHPATDAWLDAVDRGGTASDPGWTIYDGIDIVYNRYIEKINGDTIFIDAPVFYTLNKNLSESYVYKYSREGIKTNIGIENLRVDIEANDLPTNSNGNENHAWQAIELMQIEDAWVIKCTAIHFGQSGFRTSTASRITIDSCKAIDPISRITGERRYNFNLYHASQLILVKNCYARYGRHDFVSNGTSTVSGCVFYNNVSEYTYSSSEGHRWWSQGLLYDNILFKSPNYSYVLALYNRGDKGTGHGWGAVNSVAWNCKVENSKNIIIQKPPTAQNYAIGCFAGKVSGLKVHGALFVHPEGYIEGTNREGLNPSSLYIAQLNERRNYTSVQSEKKTLPSEFKLNYNYPNPFNPSTIISYNLSEDNYVNVAVYNMLGEKICSLVDQFQKAGYYKIKFDASSFNLCSGVYLCRIIAGNNSKTIPMLLSK</sequence>
<dbReference type="InterPro" id="IPR011050">
    <property type="entry name" value="Pectin_lyase_fold/virulence"/>
</dbReference>
<dbReference type="HOGENOM" id="CLU_027946_0_0_10"/>
<organism evidence="2 3">
    <name type="scientific">Melioribacter roseus (strain DSM 23840 / JCM 17771 / VKM B-2668 / P3M-2)</name>
    <dbReference type="NCBI Taxonomy" id="1191523"/>
    <lineage>
        <taxon>Bacteria</taxon>
        <taxon>Pseudomonadati</taxon>
        <taxon>Ignavibacteriota</taxon>
        <taxon>Ignavibacteria</taxon>
        <taxon>Ignavibacteriales</taxon>
        <taxon>Melioribacteraceae</taxon>
        <taxon>Melioribacter</taxon>
    </lineage>
</organism>
<dbReference type="PATRIC" id="fig|1191523.3.peg.1449"/>
<dbReference type="InterPro" id="IPR026444">
    <property type="entry name" value="Secre_tail"/>
</dbReference>
<dbReference type="Pfam" id="PF18962">
    <property type="entry name" value="Por_Secre_tail"/>
    <property type="match status" value="1"/>
</dbReference>
<dbReference type="KEGG" id="mro:MROS_1362"/>
<dbReference type="AlphaFoldDB" id="I6ZRA7"/>
<evidence type="ECO:0000259" key="1">
    <source>
        <dbReference type="Pfam" id="PF18962"/>
    </source>
</evidence>
<dbReference type="STRING" id="1191523.MROS_1362"/>
<dbReference type="RefSeq" id="WP_014856034.1">
    <property type="nucleotide sequence ID" value="NC_018178.1"/>
</dbReference>
<gene>
    <name evidence="2" type="ordered locus">MROS_1362</name>
</gene>
<reference evidence="2 3" key="1">
    <citation type="journal article" date="2013" name="PLoS ONE">
        <title>Genomic analysis of Melioribacter roseus, facultatively anaerobic organotrophic bacterium representing a novel deep lineage within Bacteriodetes/Chlorobi group.</title>
        <authorList>
            <person name="Kadnikov V.V."/>
            <person name="Mardanov A.V."/>
            <person name="Podosokorskaya O.A."/>
            <person name="Gavrilov S.N."/>
            <person name="Kublanov I.V."/>
            <person name="Beletsky A.V."/>
            <person name="Bonch-Osmolovskaya E.A."/>
            <person name="Ravin N.V."/>
        </authorList>
    </citation>
    <scope>NUCLEOTIDE SEQUENCE [LARGE SCALE GENOMIC DNA]</scope>
    <source>
        <strain evidence="3">JCM 17771 / P3M-2</strain>
    </source>
</reference>
<dbReference type="OrthoDB" id="5488826at2"/>
<evidence type="ECO:0000313" key="2">
    <source>
        <dbReference type="EMBL" id="AFN74599.1"/>
    </source>
</evidence>
<feature type="domain" description="Secretion system C-terminal sorting" evidence="1">
    <location>
        <begin position="552"/>
        <end position="624"/>
    </location>
</feature>
<dbReference type="eggNOG" id="COG1652">
    <property type="taxonomic scope" value="Bacteria"/>
</dbReference>
<dbReference type="SUPFAM" id="SSF51126">
    <property type="entry name" value="Pectin lyase-like"/>
    <property type="match status" value="1"/>
</dbReference>
<dbReference type="NCBIfam" id="TIGR04183">
    <property type="entry name" value="Por_Secre_tail"/>
    <property type="match status" value="1"/>
</dbReference>
<evidence type="ECO:0000313" key="3">
    <source>
        <dbReference type="Proteomes" id="UP000009011"/>
    </source>
</evidence>
<dbReference type="EMBL" id="CP003557">
    <property type="protein sequence ID" value="AFN74599.1"/>
    <property type="molecule type" value="Genomic_DNA"/>
</dbReference>